<dbReference type="PANTHER" id="PTHR11835">
    <property type="entry name" value="DECARBOXYLATING DEHYDROGENASES-ISOCITRATE, ISOPROPYLMALATE, TARTRATE"/>
    <property type="match status" value="1"/>
</dbReference>
<keyword evidence="9" id="KW-1185">Reference proteome</keyword>
<evidence type="ECO:0000256" key="5">
    <source>
        <dbReference type="ARBA" id="ARBA00023002"/>
    </source>
</evidence>
<name>A0A2R6NM33_9APHY</name>
<dbReference type="FunFam" id="3.40.718.10:FF:000019">
    <property type="entry name" value="Homoisocitrate dehydrogenase"/>
    <property type="match status" value="1"/>
</dbReference>
<protein>
    <recommendedName>
        <fullName evidence="7">Isopropylmalate dehydrogenase-like domain-containing protein</fullName>
    </recommendedName>
</protein>
<dbReference type="Gene3D" id="3.40.718.10">
    <property type="entry name" value="Isopropylmalate Dehydrogenase"/>
    <property type="match status" value="1"/>
</dbReference>
<keyword evidence="4" id="KW-0460">Magnesium</keyword>
<dbReference type="GO" id="GO:0006099">
    <property type="term" value="P:tricarboxylic acid cycle"/>
    <property type="evidence" value="ECO:0007669"/>
    <property type="project" value="TreeGrafter"/>
</dbReference>
<keyword evidence="6" id="KW-0520">NAD</keyword>
<evidence type="ECO:0000256" key="2">
    <source>
        <dbReference type="ARBA" id="ARBA00007769"/>
    </source>
</evidence>
<dbReference type="InterPro" id="IPR024084">
    <property type="entry name" value="IsoPropMal-DH-like_dom"/>
</dbReference>
<evidence type="ECO:0000259" key="7">
    <source>
        <dbReference type="SMART" id="SM01329"/>
    </source>
</evidence>
<evidence type="ECO:0000256" key="3">
    <source>
        <dbReference type="ARBA" id="ARBA00022723"/>
    </source>
</evidence>
<dbReference type="GO" id="GO:0047046">
    <property type="term" value="F:homoisocitrate dehydrogenase activity"/>
    <property type="evidence" value="ECO:0007669"/>
    <property type="project" value="TreeGrafter"/>
</dbReference>
<evidence type="ECO:0000256" key="1">
    <source>
        <dbReference type="ARBA" id="ARBA00001946"/>
    </source>
</evidence>
<dbReference type="InterPro" id="IPR019818">
    <property type="entry name" value="IsoCit/isopropylmalate_DH_CS"/>
</dbReference>
<dbReference type="SUPFAM" id="SSF53659">
    <property type="entry name" value="Isocitrate/Isopropylmalate dehydrogenase-like"/>
    <property type="match status" value="1"/>
</dbReference>
<dbReference type="AlphaFoldDB" id="A0A2R6NM33"/>
<evidence type="ECO:0000313" key="9">
    <source>
        <dbReference type="Proteomes" id="UP000186601"/>
    </source>
</evidence>
<keyword evidence="3" id="KW-0479">Metal-binding</keyword>
<reference evidence="8 9" key="1">
    <citation type="submission" date="2018-02" db="EMBL/GenBank/DDBJ databases">
        <title>Genome sequence of the basidiomycete white-rot fungus Phlebia centrifuga.</title>
        <authorList>
            <person name="Granchi Z."/>
            <person name="Peng M."/>
            <person name="de Vries R.P."/>
            <person name="Hilden K."/>
            <person name="Makela M.R."/>
            <person name="Grigoriev I."/>
            <person name="Riley R."/>
        </authorList>
    </citation>
    <scope>NUCLEOTIDE SEQUENCE [LARGE SCALE GENOMIC DNA]</scope>
    <source>
        <strain evidence="8 9">FBCC195</strain>
    </source>
</reference>
<dbReference type="Pfam" id="PF00180">
    <property type="entry name" value="Iso_dh"/>
    <property type="match status" value="1"/>
</dbReference>
<dbReference type="EMBL" id="MLYV02001076">
    <property type="protein sequence ID" value="PSR73455.1"/>
    <property type="molecule type" value="Genomic_DNA"/>
</dbReference>
<evidence type="ECO:0000313" key="8">
    <source>
        <dbReference type="EMBL" id="PSR73455.1"/>
    </source>
</evidence>
<dbReference type="Proteomes" id="UP000186601">
    <property type="component" value="Unassembled WGS sequence"/>
</dbReference>
<comment type="caution">
    <text evidence="8">The sequence shown here is derived from an EMBL/GenBank/DDBJ whole genome shotgun (WGS) entry which is preliminary data.</text>
</comment>
<feature type="domain" description="Isopropylmalate dehydrogenase-like" evidence="7">
    <location>
        <begin position="20"/>
        <end position="356"/>
    </location>
</feature>
<dbReference type="PANTHER" id="PTHR11835:SF48">
    <property type="entry name" value="HOMOISOCITRATE DEHYDROGENASE, MITOCHONDRIAL"/>
    <property type="match status" value="1"/>
</dbReference>
<dbReference type="GO" id="GO:0006102">
    <property type="term" value="P:isocitrate metabolic process"/>
    <property type="evidence" value="ECO:0007669"/>
    <property type="project" value="TreeGrafter"/>
</dbReference>
<comment type="cofactor">
    <cofactor evidence="1">
        <name>Mg(2+)</name>
        <dbReference type="ChEBI" id="CHEBI:18420"/>
    </cofactor>
</comment>
<dbReference type="GO" id="GO:0005739">
    <property type="term" value="C:mitochondrion"/>
    <property type="evidence" value="ECO:0007669"/>
    <property type="project" value="TreeGrafter"/>
</dbReference>
<keyword evidence="5" id="KW-0560">Oxidoreductase</keyword>
<accession>A0A2R6NM33</accession>
<gene>
    <name evidence="8" type="ORF">PHLCEN_2v10747</name>
</gene>
<evidence type="ECO:0000256" key="6">
    <source>
        <dbReference type="ARBA" id="ARBA00023027"/>
    </source>
</evidence>
<evidence type="ECO:0000256" key="4">
    <source>
        <dbReference type="ARBA" id="ARBA00022842"/>
    </source>
</evidence>
<proteinExistence type="inferred from homology"/>
<dbReference type="GO" id="GO:0009085">
    <property type="term" value="P:lysine biosynthetic process"/>
    <property type="evidence" value="ECO:0007669"/>
    <property type="project" value="TreeGrafter"/>
</dbReference>
<dbReference type="PROSITE" id="PS00470">
    <property type="entry name" value="IDH_IMDH"/>
    <property type="match status" value="1"/>
</dbReference>
<comment type="similarity">
    <text evidence="2">Belongs to the isocitrate and isopropylmalate dehydrogenases family.</text>
</comment>
<sequence length="360" mass="38935">MAFRMPFRRAMSSVARQSLKIGLVPADGIGREVIPAARTAIEALGSDIPKPQFIDLLAGFELFTKTGTALPEETIAALRECDCALFGAVSSPSKRVTGYSSPIVALRKELDLYANIRPVVSVAANPSGKPSVDLVVVRENTECLYVKQETIIATENGREARAVRLITERASRRIGRMAFELALTRPRKHVTIIHKSNVLSVTDGLFRETVRAVPRQEPGKFDDVTIAEQLVDSAVYRLFREPEIYDIMVAPNLYGDIISDAAAALVGSLGLVPSINAGDNFVMGEPVHGSAPDIAGKEIANPIASIRSAALMLRRLGYIQGADRIDNAVDEVVRQGTVLTPDLGGKSKTHEVVDAIIKRI</sequence>
<dbReference type="GO" id="GO:0004449">
    <property type="term" value="F:isocitrate dehydrogenase (NAD+) activity"/>
    <property type="evidence" value="ECO:0007669"/>
    <property type="project" value="TreeGrafter"/>
</dbReference>
<dbReference type="GO" id="GO:0000287">
    <property type="term" value="F:magnesium ion binding"/>
    <property type="evidence" value="ECO:0007669"/>
    <property type="project" value="InterPro"/>
</dbReference>
<dbReference type="STRING" id="98765.A0A2R6NM33"/>
<organism evidence="8 9">
    <name type="scientific">Hermanssonia centrifuga</name>
    <dbReference type="NCBI Taxonomy" id="98765"/>
    <lineage>
        <taxon>Eukaryota</taxon>
        <taxon>Fungi</taxon>
        <taxon>Dikarya</taxon>
        <taxon>Basidiomycota</taxon>
        <taxon>Agaricomycotina</taxon>
        <taxon>Agaricomycetes</taxon>
        <taxon>Polyporales</taxon>
        <taxon>Meruliaceae</taxon>
        <taxon>Hermanssonia</taxon>
    </lineage>
</organism>
<dbReference type="SMART" id="SM01329">
    <property type="entry name" value="Iso_dh"/>
    <property type="match status" value="1"/>
</dbReference>
<dbReference type="OrthoDB" id="10261637at2759"/>
<dbReference type="GO" id="GO:0051287">
    <property type="term" value="F:NAD binding"/>
    <property type="evidence" value="ECO:0007669"/>
    <property type="project" value="InterPro"/>
</dbReference>